<feature type="signal peptide" evidence="2">
    <location>
        <begin position="1"/>
        <end position="26"/>
    </location>
</feature>
<dbReference type="InterPro" id="IPR032465">
    <property type="entry name" value="ACMSD"/>
</dbReference>
<reference evidence="4 5" key="1">
    <citation type="journal article" date="2016" name="Nat. Commun.">
        <title>Thousands of microbial genomes shed light on interconnected biogeochemical processes in an aquifer system.</title>
        <authorList>
            <person name="Anantharaman K."/>
            <person name="Brown C.T."/>
            <person name="Hug L.A."/>
            <person name="Sharon I."/>
            <person name="Castelle C.J."/>
            <person name="Probst A.J."/>
            <person name="Thomas B.C."/>
            <person name="Singh A."/>
            <person name="Wilkins M.J."/>
            <person name="Karaoz U."/>
            <person name="Brodie E.L."/>
            <person name="Williams K.H."/>
            <person name="Hubbard S.S."/>
            <person name="Banfield J.F."/>
        </authorList>
    </citation>
    <scope>NUCLEOTIDE SEQUENCE [LARGE SCALE GENOMIC DNA]</scope>
</reference>
<proteinExistence type="predicted"/>
<accession>A0A1F5Z2V0</accession>
<dbReference type="STRING" id="1817867.A3F83_06305"/>
<dbReference type="SUPFAM" id="SSF51556">
    <property type="entry name" value="Metallo-dependent hydrolases"/>
    <property type="match status" value="1"/>
</dbReference>
<dbReference type="PANTHER" id="PTHR21240">
    <property type="entry name" value="2-AMINO-3-CARBOXYLMUCONATE-6-SEMIALDEHYDE DECARBOXYLASE"/>
    <property type="match status" value="1"/>
</dbReference>
<dbReference type="Pfam" id="PF04909">
    <property type="entry name" value="Amidohydro_2"/>
    <property type="match status" value="1"/>
</dbReference>
<keyword evidence="2" id="KW-0732">Signal</keyword>
<dbReference type="InterPro" id="IPR032466">
    <property type="entry name" value="Metal_Hydrolase"/>
</dbReference>
<evidence type="ECO:0000313" key="5">
    <source>
        <dbReference type="Proteomes" id="UP000179129"/>
    </source>
</evidence>
<gene>
    <name evidence="4" type="ORF">A3F83_06305</name>
</gene>
<evidence type="ECO:0000259" key="3">
    <source>
        <dbReference type="Pfam" id="PF04909"/>
    </source>
</evidence>
<name>A0A1F5Z2V0_9BACT</name>
<dbReference type="AlphaFoldDB" id="A0A1F5Z2V0"/>
<dbReference type="PANTHER" id="PTHR21240:SF19">
    <property type="entry name" value="CATALYTIC_ HYDROLASE"/>
    <property type="match status" value="1"/>
</dbReference>
<dbReference type="GO" id="GO:0016831">
    <property type="term" value="F:carboxy-lyase activity"/>
    <property type="evidence" value="ECO:0007669"/>
    <property type="project" value="InterPro"/>
</dbReference>
<keyword evidence="1" id="KW-0456">Lyase</keyword>
<feature type="domain" description="Amidohydrolase-related" evidence="3">
    <location>
        <begin position="70"/>
        <end position="294"/>
    </location>
</feature>
<comment type="caution">
    <text evidence="4">The sequence shown here is derived from an EMBL/GenBank/DDBJ whole genome shotgun (WGS) entry which is preliminary data.</text>
</comment>
<sequence>MKIFKNRSLALALILTVLAFTAGRSAQRLIIDSHDHAGSDQQWVEEMVKMYRAHNAMACVLTVMEDFELVKKAAHDYPDVFIPYGRVRPDDPNAVREIEEFYKAGFVGIKFHSPENNWDDPKYHQLYRMCEYLGLVMLFHTGVTSRSINDKPSLGTMMRMRPGYLDLICRLCPRAIVQGAHFGNPWYDEAAEACRWNPNLYFDITGSTLHKLIKLNELERFSKILWWSAGEGEETAHTLKGGPDAFEHIVFGTDEDPSGLPGNIERFQKFLDANQVPDKLREKMWGLTMARILGIDPATHKFLKPRPLTQGSYLFDPRNFGK</sequence>
<protein>
    <recommendedName>
        <fullName evidence="3">Amidohydrolase-related domain-containing protein</fullName>
    </recommendedName>
</protein>
<evidence type="ECO:0000256" key="1">
    <source>
        <dbReference type="ARBA" id="ARBA00023239"/>
    </source>
</evidence>
<evidence type="ECO:0000256" key="2">
    <source>
        <dbReference type="SAM" id="SignalP"/>
    </source>
</evidence>
<dbReference type="EMBL" id="MFIX01000014">
    <property type="protein sequence ID" value="OGG06644.1"/>
    <property type="molecule type" value="Genomic_DNA"/>
</dbReference>
<evidence type="ECO:0000313" key="4">
    <source>
        <dbReference type="EMBL" id="OGG06644.1"/>
    </source>
</evidence>
<dbReference type="Gene3D" id="3.20.20.140">
    <property type="entry name" value="Metal-dependent hydrolases"/>
    <property type="match status" value="1"/>
</dbReference>
<dbReference type="Proteomes" id="UP000179129">
    <property type="component" value="Unassembled WGS sequence"/>
</dbReference>
<dbReference type="InterPro" id="IPR006680">
    <property type="entry name" value="Amidohydro-rel"/>
</dbReference>
<dbReference type="GO" id="GO:0016787">
    <property type="term" value="F:hydrolase activity"/>
    <property type="evidence" value="ECO:0007669"/>
    <property type="project" value="InterPro"/>
</dbReference>
<feature type="chain" id="PRO_5009522780" description="Amidohydrolase-related domain-containing protein" evidence="2">
    <location>
        <begin position="27"/>
        <end position="322"/>
    </location>
</feature>
<organism evidence="4 5">
    <name type="scientific">Candidatus Glassbacteria bacterium RIFCSPLOWO2_12_FULL_58_11</name>
    <dbReference type="NCBI Taxonomy" id="1817867"/>
    <lineage>
        <taxon>Bacteria</taxon>
        <taxon>Candidatus Glassiibacteriota</taxon>
    </lineage>
</organism>